<evidence type="ECO:0000313" key="11">
    <source>
        <dbReference type="EMBL" id="CAK9311521.1"/>
    </source>
</evidence>
<feature type="compositionally biased region" description="Polar residues" evidence="8">
    <location>
        <begin position="533"/>
        <end position="542"/>
    </location>
</feature>
<dbReference type="PROSITE" id="PS50103">
    <property type="entry name" value="ZF_C3H1"/>
    <property type="match status" value="1"/>
</dbReference>
<evidence type="ECO:0000256" key="7">
    <source>
        <dbReference type="PROSITE-ProRule" id="PRU00723"/>
    </source>
</evidence>
<name>A0ABP0XTM9_9ROSI</name>
<dbReference type="InterPro" id="IPR035979">
    <property type="entry name" value="RBD_domain_sf"/>
</dbReference>
<dbReference type="SUPFAM" id="SSF54928">
    <property type="entry name" value="RNA-binding domain, RBD"/>
    <property type="match status" value="1"/>
</dbReference>
<reference evidence="11 12" key="1">
    <citation type="submission" date="2024-03" db="EMBL/GenBank/DDBJ databases">
        <authorList>
            <person name="Gkanogiannis A."/>
            <person name="Becerra Lopez-Lavalle L."/>
        </authorList>
    </citation>
    <scope>NUCLEOTIDE SEQUENCE [LARGE SCALE GENOMIC DNA]</scope>
</reference>
<dbReference type="EMBL" id="OZ021744">
    <property type="protein sequence ID" value="CAK9311521.1"/>
    <property type="molecule type" value="Genomic_DNA"/>
</dbReference>
<evidence type="ECO:0000256" key="1">
    <source>
        <dbReference type="ARBA" id="ARBA00022723"/>
    </source>
</evidence>
<evidence type="ECO:0000259" key="9">
    <source>
        <dbReference type="PROSITE" id="PS50102"/>
    </source>
</evidence>
<evidence type="ECO:0000256" key="3">
    <source>
        <dbReference type="ARBA" id="ARBA00022833"/>
    </source>
</evidence>
<dbReference type="PANTHER" id="PTHR24009:SF3">
    <property type="entry name" value="RNA-BINDING (RRM_RBD_RNP MOTIFS) FAMILY PROTEIN-RELATED"/>
    <property type="match status" value="1"/>
</dbReference>
<dbReference type="InterPro" id="IPR034365">
    <property type="entry name" value="AtC3H46-like_RRM"/>
</dbReference>
<dbReference type="Pfam" id="PF23182">
    <property type="entry name" value="PABC_AtC3H46"/>
    <property type="match status" value="1"/>
</dbReference>
<evidence type="ECO:0000256" key="6">
    <source>
        <dbReference type="PROSITE-ProRule" id="PRU00176"/>
    </source>
</evidence>
<feature type="compositionally biased region" description="Basic and acidic residues" evidence="8">
    <location>
        <begin position="543"/>
        <end position="558"/>
    </location>
</feature>
<evidence type="ECO:0000256" key="8">
    <source>
        <dbReference type="SAM" id="MobiDB-lite"/>
    </source>
</evidence>
<dbReference type="InterPro" id="IPR000571">
    <property type="entry name" value="Znf_CCCH"/>
</dbReference>
<dbReference type="PROSITE" id="PS50102">
    <property type="entry name" value="RRM"/>
    <property type="match status" value="1"/>
</dbReference>
<keyword evidence="4 6" id="KW-0694">RNA-binding</keyword>
<dbReference type="PANTHER" id="PTHR24009">
    <property type="entry name" value="RNA-BINDING (RRM/RBD/RNP MOTIFS)"/>
    <property type="match status" value="1"/>
</dbReference>
<feature type="region of interest" description="Disordered" evidence="8">
    <location>
        <begin position="533"/>
        <end position="566"/>
    </location>
</feature>
<evidence type="ECO:0000313" key="12">
    <source>
        <dbReference type="Proteomes" id="UP001642487"/>
    </source>
</evidence>
<dbReference type="CDD" id="cd12458">
    <property type="entry name" value="RRM_AtC3H46_like"/>
    <property type="match status" value="1"/>
</dbReference>
<keyword evidence="5" id="KW-0238">DNA-binding</keyword>
<keyword evidence="1 7" id="KW-0479">Metal-binding</keyword>
<protein>
    <submittedName>
        <fullName evidence="11">Uncharacterized protein</fullName>
    </submittedName>
</protein>
<proteinExistence type="predicted"/>
<accession>A0ABP0XTM9</accession>
<evidence type="ECO:0000256" key="2">
    <source>
        <dbReference type="ARBA" id="ARBA00022771"/>
    </source>
</evidence>
<evidence type="ECO:0000256" key="4">
    <source>
        <dbReference type="ARBA" id="ARBA00022884"/>
    </source>
</evidence>
<sequence>MIFYVMMDDYEATRIVFSRLQNLDPENASKIMGLLLLQDQGEKEMIRLAFGPETLLHSIILKARNEFNFNPSSSSSSSSRPKLNLPSLEIPLPNHSFPNPDDEFLITPSNNNNNNNNPKSFYNGGGGGGGGGGDFVDDFQFQDHQLSFLTDSSVNENPDFFYPAPPPASPSGGNWSEEAGLGLGWRPCLYYARGFCKNGSGCRFFHSGGGDLGLKSMVPADGGGGGRAEMVDQCNDVVLLRSNSGLQQRLGVGSANNFFPYSPTAASELLLQQQQNEMRRVVAGLSMVEESSNSGRFRLERTDFSGGGMGNPAARQIYLTFPAESCFKEEDVSKYFSIYGPVQDVRIPYQQKRMFGFVTFVYADTVKLILAKGNPHFVCDSRVLVKPYKEKGKVPDKFRKQQQMERGDFPSPCGTPTGLDSRDLHDLHHGARMFYNSQDMLWRRKLEEQADLQQALELQALRVMSLQLADVKKPHHHHISFSTCSPIPSPIPSPNPFNQTLFHSIPTNSQLLQDNGLNRLPEIRVEPQVMNTFDSTADSDSSNGKETDLQETSLEHNLPDSPFASASYTPSVIEADESDASTDNHSAASSFIPTLNLTAAPFKSFNCQYSSGHGAIGLYASTGGPTCRVGI</sequence>
<feature type="domain" description="RRM" evidence="9">
    <location>
        <begin position="315"/>
        <end position="391"/>
    </location>
</feature>
<dbReference type="Gene3D" id="3.30.70.330">
    <property type="match status" value="1"/>
</dbReference>
<keyword evidence="2 7" id="KW-0863">Zinc-finger</keyword>
<dbReference type="InterPro" id="IPR012677">
    <property type="entry name" value="Nucleotide-bd_a/b_plait_sf"/>
</dbReference>
<feature type="domain" description="C3H1-type" evidence="10">
    <location>
        <begin position="187"/>
        <end position="209"/>
    </location>
</feature>
<dbReference type="InterPro" id="IPR000504">
    <property type="entry name" value="RRM_dom"/>
</dbReference>
<dbReference type="SMART" id="SM00360">
    <property type="entry name" value="RRM"/>
    <property type="match status" value="1"/>
</dbReference>
<feature type="zinc finger region" description="C3H1-type" evidence="7">
    <location>
        <begin position="187"/>
        <end position="209"/>
    </location>
</feature>
<evidence type="ECO:0000259" key="10">
    <source>
        <dbReference type="PROSITE" id="PS50103"/>
    </source>
</evidence>
<dbReference type="InterPro" id="IPR056276">
    <property type="entry name" value="AtC3H46-like_PABC-like"/>
</dbReference>
<keyword evidence="3 7" id="KW-0862">Zinc</keyword>
<keyword evidence="12" id="KW-1185">Reference proteome</keyword>
<dbReference type="Pfam" id="PF00076">
    <property type="entry name" value="RRM_1"/>
    <property type="match status" value="1"/>
</dbReference>
<dbReference type="Proteomes" id="UP001642487">
    <property type="component" value="Chromosome 10"/>
</dbReference>
<gene>
    <name evidence="11" type="ORF">CITCOLO1_LOCUS3181</name>
</gene>
<evidence type="ECO:0000256" key="5">
    <source>
        <dbReference type="ARBA" id="ARBA00023125"/>
    </source>
</evidence>
<organism evidence="11 12">
    <name type="scientific">Citrullus colocynthis</name>
    <name type="common">colocynth</name>
    <dbReference type="NCBI Taxonomy" id="252529"/>
    <lineage>
        <taxon>Eukaryota</taxon>
        <taxon>Viridiplantae</taxon>
        <taxon>Streptophyta</taxon>
        <taxon>Embryophyta</taxon>
        <taxon>Tracheophyta</taxon>
        <taxon>Spermatophyta</taxon>
        <taxon>Magnoliopsida</taxon>
        <taxon>eudicotyledons</taxon>
        <taxon>Gunneridae</taxon>
        <taxon>Pentapetalae</taxon>
        <taxon>rosids</taxon>
        <taxon>fabids</taxon>
        <taxon>Cucurbitales</taxon>
        <taxon>Cucurbitaceae</taxon>
        <taxon>Benincaseae</taxon>
        <taxon>Citrullus</taxon>
    </lineage>
</organism>